<gene>
    <name evidence="2" type="ORF">COT12_02115</name>
</gene>
<dbReference type="AlphaFoldDB" id="A0A2M6YC15"/>
<protein>
    <submittedName>
        <fullName evidence="2">Uncharacterized protein</fullName>
    </submittedName>
</protein>
<name>A0A2M6YC15_9BACT</name>
<dbReference type="Proteomes" id="UP000229896">
    <property type="component" value="Unassembled WGS sequence"/>
</dbReference>
<accession>A0A2M6YC15</accession>
<keyword evidence="1" id="KW-1133">Transmembrane helix</keyword>
<comment type="caution">
    <text evidence="2">The sequence shown here is derived from an EMBL/GenBank/DDBJ whole genome shotgun (WGS) entry which is preliminary data.</text>
</comment>
<reference evidence="3" key="1">
    <citation type="submission" date="2017-09" db="EMBL/GenBank/DDBJ databases">
        <title>Depth-based differentiation of microbial function through sediment-hosted aquifers and enrichment of novel symbionts in the deep terrestrial subsurface.</title>
        <authorList>
            <person name="Probst A.J."/>
            <person name="Ladd B."/>
            <person name="Jarett J.K."/>
            <person name="Geller-Mcgrath D.E."/>
            <person name="Sieber C.M.K."/>
            <person name="Emerson J.B."/>
            <person name="Anantharaman K."/>
            <person name="Thomas B.C."/>
            <person name="Malmstrom R."/>
            <person name="Stieglmeier M."/>
            <person name="Klingl A."/>
            <person name="Woyke T."/>
            <person name="Ryan C.M."/>
            <person name="Banfield J.F."/>
        </authorList>
    </citation>
    <scope>NUCLEOTIDE SEQUENCE [LARGE SCALE GENOMIC DNA]</scope>
</reference>
<organism evidence="2 3">
    <name type="scientific">Candidatus Berkelbacteria bacterium CG08_land_8_20_14_0_20_39_8</name>
    <dbReference type="NCBI Taxonomy" id="1974511"/>
    <lineage>
        <taxon>Bacteria</taxon>
        <taxon>Candidatus Berkelbacteria</taxon>
    </lineage>
</organism>
<feature type="transmembrane region" description="Helical" evidence="1">
    <location>
        <begin position="41"/>
        <end position="63"/>
    </location>
</feature>
<evidence type="ECO:0000313" key="2">
    <source>
        <dbReference type="EMBL" id="PIU24232.1"/>
    </source>
</evidence>
<evidence type="ECO:0000313" key="3">
    <source>
        <dbReference type="Proteomes" id="UP000229896"/>
    </source>
</evidence>
<keyword evidence="1" id="KW-0812">Transmembrane</keyword>
<keyword evidence="1" id="KW-0472">Membrane</keyword>
<evidence type="ECO:0000256" key="1">
    <source>
        <dbReference type="SAM" id="Phobius"/>
    </source>
</evidence>
<dbReference type="EMBL" id="PEXI01000066">
    <property type="protein sequence ID" value="PIU24232.1"/>
    <property type="molecule type" value="Genomic_DNA"/>
</dbReference>
<sequence>MVEAKKKPSKKNVDGLTRRQLQESDQFFSDTDKNQNRFGTFWLFEIIILLVIFVGLVIVAVHVRRANINLGGIIETSGKSDSMLSDRLAIIYSFGISKLSFSEDEFISVSGADNPDFPLKDSQFSFTKDQMILAGKIADSWIPIPVKIKINPLVVAGKFSFIVAPDSLENIVVYGSRKEKIEQAFDKNINQVLKKENMIAKDILLSDGRIEMQVVKEKNEQ</sequence>
<proteinExistence type="predicted"/>